<dbReference type="Proteomes" id="UP000605099">
    <property type="component" value="Unassembled WGS sequence"/>
</dbReference>
<keyword evidence="4 6" id="KW-1133">Transmembrane helix</keyword>
<feature type="transmembrane region" description="Helical" evidence="6">
    <location>
        <begin position="249"/>
        <end position="269"/>
    </location>
</feature>
<feature type="transmembrane region" description="Helical" evidence="6">
    <location>
        <begin position="281"/>
        <end position="298"/>
    </location>
</feature>
<keyword evidence="5 6" id="KW-0472">Membrane</keyword>
<keyword evidence="2" id="KW-1003">Cell membrane</keyword>
<sequence length="400" mass="40558">MMPARALSPLALASLLLAVFVVWFGYSVVLPVLPSFILAADASLSAEAIARHTGLASSLYTLALFLFAPMWGWLSDRHGRRTVIAAGLLGYGVSLLGVASLGGIAGLYGERLLSGLFAAAISPVASAVVGDSAPNEEWRARRLAWLGMAATAGLFLGPAAGAAAAARSGAQLAFAATAALAIITAIGSLLLLPLHLPSAKLRPAAQDAARRRAVLFLLALSLVLGVAVGVFEVGLVLRSDGVLGMGATQLAVLFAECSLVMFIAQAVVFSPWFKATATWRTIAPGLAIMGVGVLILPWSNGLLALSVVVGLVAASGGVLVPVFTYWVSLAAGPQQGTNLGSQVAAASLGQGIGSAIVGLTYNTDLVTGAPFVLAATLLVLSAVMSCSAAGRLRDLKPAPE</sequence>
<feature type="domain" description="Major facilitator superfamily (MFS) profile" evidence="7">
    <location>
        <begin position="11"/>
        <end position="393"/>
    </location>
</feature>
<evidence type="ECO:0000256" key="1">
    <source>
        <dbReference type="ARBA" id="ARBA00004651"/>
    </source>
</evidence>
<name>A0ABQ2JEE4_9SPHN</name>
<dbReference type="Pfam" id="PF07690">
    <property type="entry name" value="MFS_1"/>
    <property type="match status" value="1"/>
</dbReference>
<proteinExistence type="predicted"/>
<feature type="transmembrane region" description="Helical" evidence="6">
    <location>
        <begin position="371"/>
        <end position="390"/>
    </location>
</feature>
<feature type="transmembrane region" description="Helical" evidence="6">
    <location>
        <begin position="213"/>
        <end position="237"/>
    </location>
</feature>
<feature type="transmembrane region" description="Helical" evidence="6">
    <location>
        <begin position="86"/>
        <end position="106"/>
    </location>
</feature>
<dbReference type="InterPro" id="IPR020846">
    <property type="entry name" value="MFS_dom"/>
</dbReference>
<evidence type="ECO:0000256" key="6">
    <source>
        <dbReference type="SAM" id="Phobius"/>
    </source>
</evidence>
<dbReference type="InterPro" id="IPR050189">
    <property type="entry name" value="MFS_Efflux_Transporters"/>
</dbReference>
<evidence type="ECO:0000256" key="2">
    <source>
        <dbReference type="ARBA" id="ARBA00022475"/>
    </source>
</evidence>
<dbReference type="InterPro" id="IPR011701">
    <property type="entry name" value="MFS"/>
</dbReference>
<gene>
    <name evidence="8" type="ORF">GCM10011349_12380</name>
</gene>
<protein>
    <recommendedName>
        <fullName evidence="7">Major facilitator superfamily (MFS) profile domain-containing protein</fullName>
    </recommendedName>
</protein>
<feature type="transmembrane region" description="Helical" evidence="6">
    <location>
        <begin position="112"/>
        <end position="131"/>
    </location>
</feature>
<reference evidence="9" key="1">
    <citation type="journal article" date="2019" name="Int. J. Syst. Evol. Microbiol.">
        <title>The Global Catalogue of Microorganisms (GCM) 10K type strain sequencing project: providing services to taxonomists for standard genome sequencing and annotation.</title>
        <authorList>
            <consortium name="The Broad Institute Genomics Platform"/>
            <consortium name="The Broad Institute Genome Sequencing Center for Infectious Disease"/>
            <person name="Wu L."/>
            <person name="Ma J."/>
        </authorList>
    </citation>
    <scope>NUCLEOTIDE SEQUENCE [LARGE SCALE GENOMIC DNA]</scope>
    <source>
        <strain evidence="9">CGMCC 1.6784</strain>
    </source>
</reference>
<keyword evidence="9" id="KW-1185">Reference proteome</keyword>
<dbReference type="InterPro" id="IPR036259">
    <property type="entry name" value="MFS_trans_sf"/>
</dbReference>
<feature type="transmembrane region" description="Helical" evidence="6">
    <location>
        <begin position="55"/>
        <end position="74"/>
    </location>
</feature>
<dbReference type="PROSITE" id="PS50850">
    <property type="entry name" value="MFS"/>
    <property type="match status" value="1"/>
</dbReference>
<evidence type="ECO:0000313" key="8">
    <source>
        <dbReference type="EMBL" id="GGN45869.1"/>
    </source>
</evidence>
<dbReference type="EMBL" id="BMLK01000005">
    <property type="protein sequence ID" value="GGN45869.1"/>
    <property type="molecule type" value="Genomic_DNA"/>
</dbReference>
<accession>A0ABQ2JEE4</accession>
<comment type="caution">
    <text evidence="8">The sequence shown here is derived from an EMBL/GenBank/DDBJ whole genome shotgun (WGS) entry which is preliminary data.</text>
</comment>
<evidence type="ECO:0000256" key="4">
    <source>
        <dbReference type="ARBA" id="ARBA00022989"/>
    </source>
</evidence>
<dbReference type="SUPFAM" id="SSF103473">
    <property type="entry name" value="MFS general substrate transporter"/>
    <property type="match status" value="1"/>
</dbReference>
<evidence type="ECO:0000256" key="5">
    <source>
        <dbReference type="ARBA" id="ARBA00023136"/>
    </source>
</evidence>
<evidence type="ECO:0000313" key="9">
    <source>
        <dbReference type="Proteomes" id="UP000605099"/>
    </source>
</evidence>
<dbReference type="RefSeq" id="WP_188818830.1">
    <property type="nucleotide sequence ID" value="NZ_BMLK01000005.1"/>
</dbReference>
<feature type="transmembrane region" description="Helical" evidence="6">
    <location>
        <begin position="304"/>
        <end position="327"/>
    </location>
</feature>
<dbReference type="PANTHER" id="PTHR43124">
    <property type="entry name" value="PURINE EFFLUX PUMP PBUE"/>
    <property type="match status" value="1"/>
</dbReference>
<feature type="transmembrane region" description="Helical" evidence="6">
    <location>
        <begin position="339"/>
        <end position="359"/>
    </location>
</feature>
<feature type="transmembrane region" description="Helical" evidence="6">
    <location>
        <begin position="143"/>
        <end position="166"/>
    </location>
</feature>
<keyword evidence="3 6" id="KW-0812">Transmembrane</keyword>
<dbReference type="PANTHER" id="PTHR43124:SF3">
    <property type="entry name" value="CHLORAMPHENICOL EFFLUX PUMP RV0191"/>
    <property type="match status" value="1"/>
</dbReference>
<organism evidence="8 9">
    <name type="scientific">Novosphingobium indicum</name>
    <dbReference type="NCBI Taxonomy" id="462949"/>
    <lineage>
        <taxon>Bacteria</taxon>
        <taxon>Pseudomonadati</taxon>
        <taxon>Pseudomonadota</taxon>
        <taxon>Alphaproteobacteria</taxon>
        <taxon>Sphingomonadales</taxon>
        <taxon>Sphingomonadaceae</taxon>
        <taxon>Novosphingobium</taxon>
    </lineage>
</organism>
<dbReference type="Gene3D" id="1.20.1250.20">
    <property type="entry name" value="MFS general substrate transporter like domains"/>
    <property type="match status" value="1"/>
</dbReference>
<comment type="subcellular location">
    <subcellularLocation>
        <location evidence="1">Cell membrane</location>
        <topology evidence="1">Multi-pass membrane protein</topology>
    </subcellularLocation>
</comment>
<evidence type="ECO:0000259" key="7">
    <source>
        <dbReference type="PROSITE" id="PS50850"/>
    </source>
</evidence>
<feature type="transmembrane region" description="Helical" evidence="6">
    <location>
        <begin position="172"/>
        <end position="192"/>
    </location>
</feature>
<evidence type="ECO:0000256" key="3">
    <source>
        <dbReference type="ARBA" id="ARBA00022692"/>
    </source>
</evidence>